<evidence type="ECO:0000256" key="1">
    <source>
        <dbReference type="ARBA" id="ARBA00000870"/>
    </source>
</evidence>
<evidence type="ECO:0000256" key="6">
    <source>
        <dbReference type="ARBA" id="ARBA00022801"/>
    </source>
</evidence>
<dbReference type="InterPro" id="IPR011650">
    <property type="entry name" value="Peptidase_M20_dimer"/>
</dbReference>
<dbReference type="GO" id="GO:0008270">
    <property type="term" value="F:zinc ion binding"/>
    <property type="evidence" value="ECO:0007669"/>
    <property type="project" value="InterPro"/>
</dbReference>
<dbReference type="PANTHER" id="PTHR42994:SF1">
    <property type="entry name" value="PEPTIDASE T"/>
    <property type="match status" value="1"/>
</dbReference>
<dbReference type="PANTHER" id="PTHR42994">
    <property type="entry name" value="PEPTIDASE T"/>
    <property type="match status" value="1"/>
</dbReference>
<dbReference type="NCBIfam" id="TIGR01882">
    <property type="entry name" value="peptidase-T"/>
    <property type="match status" value="1"/>
</dbReference>
<dbReference type="Gene3D" id="3.30.70.360">
    <property type="match status" value="1"/>
</dbReference>
<organism evidence="13 14">
    <name type="scientific">Mogibacterium pumilum</name>
    <dbReference type="NCBI Taxonomy" id="86332"/>
    <lineage>
        <taxon>Bacteria</taxon>
        <taxon>Bacillati</taxon>
        <taxon>Bacillota</taxon>
        <taxon>Clostridia</taxon>
        <taxon>Peptostreptococcales</taxon>
        <taxon>Anaerovoracaceae</taxon>
        <taxon>Mogibacterium</taxon>
    </lineage>
</organism>
<dbReference type="InterPro" id="IPR002933">
    <property type="entry name" value="Peptidase_M20"/>
</dbReference>
<dbReference type="OrthoDB" id="9804934at2"/>
<dbReference type="Pfam" id="PF07687">
    <property type="entry name" value="M20_dimer"/>
    <property type="match status" value="1"/>
</dbReference>
<feature type="binding site" evidence="11">
    <location>
        <position position="194"/>
    </location>
    <ligand>
        <name>Zn(2+)</name>
        <dbReference type="ChEBI" id="CHEBI:29105"/>
        <label>1</label>
    </ligand>
</feature>
<feature type="binding site" evidence="11">
    <location>
        <position position="140"/>
    </location>
    <ligand>
        <name>Zn(2+)</name>
        <dbReference type="ChEBI" id="CHEBI:29105"/>
        <label>2</label>
    </ligand>
</feature>
<feature type="binding site" evidence="11">
    <location>
        <position position="140"/>
    </location>
    <ligand>
        <name>Zn(2+)</name>
        <dbReference type="ChEBI" id="CHEBI:29105"/>
        <label>1</label>
    </ligand>
</feature>
<evidence type="ECO:0000256" key="7">
    <source>
        <dbReference type="ARBA" id="ARBA00022833"/>
    </source>
</evidence>
<evidence type="ECO:0000256" key="11">
    <source>
        <dbReference type="PIRSR" id="PIRSR037215-2"/>
    </source>
</evidence>
<comment type="cofactor">
    <cofactor evidence="11">
        <name>Zn(2+)</name>
        <dbReference type="ChEBI" id="CHEBI:29105"/>
    </cofactor>
    <text evidence="11">Binds 2 Zn(2+) ions per subunit.</text>
</comment>
<evidence type="ECO:0000313" key="14">
    <source>
        <dbReference type="Proteomes" id="UP000214689"/>
    </source>
</evidence>
<dbReference type="InterPro" id="IPR001261">
    <property type="entry name" value="ArgE/DapE_CS"/>
</dbReference>
<dbReference type="GO" id="GO:0006518">
    <property type="term" value="P:peptide metabolic process"/>
    <property type="evidence" value="ECO:0007669"/>
    <property type="project" value="InterPro"/>
</dbReference>
<feature type="binding site" evidence="11">
    <location>
        <position position="172"/>
    </location>
    <ligand>
        <name>Zn(2+)</name>
        <dbReference type="ChEBI" id="CHEBI:29105"/>
        <label>2</label>
    </ligand>
</feature>
<accession>A0A223AS97</accession>
<dbReference type="AlphaFoldDB" id="A0A223AS97"/>
<dbReference type="SUPFAM" id="SSF55031">
    <property type="entry name" value="Bacterial exopeptidase dimerisation domain"/>
    <property type="match status" value="1"/>
</dbReference>
<comment type="catalytic activity">
    <reaction evidence="1">
        <text>Release of the N-terminal residue from a tripeptide.</text>
        <dbReference type="EC" id="3.4.11.4"/>
    </reaction>
</comment>
<evidence type="ECO:0000256" key="2">
    <source>
        <dbReference type="ARBA" id="ARBA00009692"/>
    </source>
</evidence>
<dbReference type="EC" id="3.4.11.4" evidence="9"/>
<reference evidence="14" key="1">
    <citation type="submission" date="2016-05" db="EMBL/GenBank/DDBJ databases">
        <authorList>
            <person name="Holder M.E."/>
            <person name="Ajami N.J."/>
            <person name="Petrosino J.F."/>
        </authorList>
    </citation>
    <scope>NUCLEOTIDE SEQUENCE [LARGE SCALE GENOMIC DNA]</scope>
    <source>
        <strain evidence="14">ATCC 700696</strain>
    </source>
</reference>
<evidence type="ECO:0000256" key="5">
    <source>
        <dbReference type="ARBA" id="ARBA00022723"/>
    </source>
</evidence>
<evidence type="ECO:0000256" key="3">
    <source>
        <dbReference type="ARBA" id="ARBA00022438"/>
    </source>
</evidence>
<evidence type="ECO:0000313" key="13">
    <source>
        <dbReference type="EMBL" id="ASS37816.1"/>
    </source>
</evidence>
<dbReference type="InterPro" id="IPR036264">
    <property type="entry name" value="Bact_exopeptidase_dim_dom"/>
</dbReference>
<dbReference type="CDD" id="cd03892">
    <property type="entry name" value="M20_peptT"/>
    <property type="match status" value="1"/>
</dbReference>
<evidence type="ECO:0000256" key="10">
    <source>
        <dbReference type="PIRSR" id="PIRSR037215-1"/>
    </source>
</evidence>
<dbReference type="PIRSF" id="PIRSF037215">
    <property type="entry name" value="Peptidase_M20B"/>
    <property type="match status" value="1"/>
</dbReference>
<feature type="binding site" evidence="11">
    <location>
        <position position="78"/>
    </location>
    <ligand>
        <name>Zn(2+)</name>
        <dbReference type="ChEBI" id="CHEBI:29105"/>
        <label>1</label>
    </ligand>
</feature>
<dbReference type="PROSITE" id="PS00759">
    <property type="entry name" value="ARGE_DAPE_CPG2_2"/>
    <property type="match status" value="1"/>
</dbReference>
<dbReference type="PROSITE" id="PS00758">
    <property type="entry name" value="ARGE_DAPE_CPG2_1"/>
    <property type="match status" value="1"/>
</dbReference>
<dbReference type="GO" id="GO:0045148">
    <property type="term" value="F:tripeptide aminopeptidase activity"/>
    <property type="evidence" value="ECO:0007669"/>
    <property type="project" value="UniProtKB-UniRule"/>
</dbReference>
<dbReference type="SUPFAM" id="SSF53187">
    <property type="entry name" value="Zn-dependent exopeptidases"/>
    <property type="match status" value="1"/>
</dbReference>
<dbReference type="EMBL" id="CP016199">
    <property type="protein sequence ID" value="ASS37816.1"/>
    <property type="molecule type" value="Genomic_DNA"/>
</dbReference>
<dbReference type="Pfam" id="PF01546">
    <property type="entry name" value="Peptidase_M20"/>
    <property type="match status" value="1"/>
</dbReference>
<feature type="binding site" evidence="11">
    <location>
        <position position="376"/>
    </location>
    <ligand>
        <name>Zn(2+)</name>
        <dbReference type="ChEBI" id="CHEBI:29105"/>
        <label>2</label>
    </ligand>
</feature>
<keyword evidence="3" id="KW-0031">Aminopeptidase</keyword>
<dbReference type="GO" id="GO:0006508">
    <property type="term" value="P:proteolysis"/>
    <property type="evidence" value="ECO:0007669"/>
    <property type="project" value="UniProtKB-UniRule"/>
</dbReference>
<evidence type="ECO:0000256" key="8">
    <source>
        <dbReference type="ARBA" id="ARBA00023049"/>
    </source>
</evidence>
<keyword evidence="14" id="KW-1185">Reference proteome</keyword>
<dbReference type="NCBIfam" id="NF009920">
    <property type="entry name" value="PRK13381.1"/>
    <property type="match status" value="1"/>
</dbReference>
<feature type="active site" description="Proton acceptor" evidence="10">
    <location>
        <position position="171"/>
    </location>
</feature>
<feature type="active site" evidence="10">
    <location>
        <position position="80"/>
    </location>
</feature>
<evidence type="ECO:0000256" key="4">
    <source>
        <dbReference type="ARBA" id="ARBA00022670"/>
    </source>
</evidence>
<keyword evidence="6" id="KW-0378">Hydrolase</keyword>
<dbReference type="NCBIfam" id="NF003976">
    <property type="entry name" value="PRK05469.1"/>
    <property type="match status" value="1"/>
</dbReference>
<gene>
    <name evidence="13" type="ORF">AXF17_04695</name>
</gene>
<keyword evidence="5 11" id="KW-0479">Metal-binding</keyword>
<keyword evidence="7 11" id="KW-0862">Zinc</keyword>
<keyword evidence="8" id="KW-0482">Metalloprotease</keyword>
<name>A0A223AS97_9FIRM</name>
<protein>
    <recommendedName>
        <fullName evidence="9">Peptidase T</fullName>
        <ecNumber evidence="9">3.4.11.4</ecNumber>
    </recommendedName>
</protein>
<dbReference type="Proteomes" id="UP000214689">
    <property type="component" value="Chromosome"/>
</dbReference>
<feature type="domain" description="Peptidase M20 dimerisation" evidence="12">
    <location>
        <begin position="203"/>
        <end position="306"/>
    </location>
</feature>
<comment type="similarity">
    <text evidence="2">Belongs to the peptidase M20B family.</text>
</comment>
<proteinExistence type="inferred from homology"/>
<dbReference type="RefSeq" id="WP_094234046.1">
    <property type="nucleotide sequence ID" value="NZ_CP016199.1"/>
</dbReference>
<sequence>MKAHERLLKYVSYRTPSDGSSETSPSSQCQFELAYALVEELKELGVEDAACDEYCYVYGHIPASPGKENVTAIGFCSHMDTVSDYCDHDANPQIIDNYDGGIVALGDSRLVLDPEVFPHLKDLKGHTLITTDGTTILGADDKAGIAEIMTIIEHINEFEHGPISIAFTPDEEIGRGTTHFDVARFNAKYGYTLDGSTEGEVQYETFNAATAKVYVKGENVHPGSAKDVMINAALVAMEFDSLLPAAERPERTENHEGFYHLMSMSGTVSDANMTYIVRDHDASKFANRQDTMKMAEKFLNEKYGEGTIRIDIKEQYRNMAEVLEHCPEAIENAKKACKIAGVEPLVIPVRGGTDGANLSFMGLPCPNLGTGGHAFHGPYEHITVEGMETGVAVIKALIEEFAKEA</sequence>
<dbReference type="GO" id="GO:0008237">
    <property type="term" value="F:metallopeptidase activity"/>
    <property type="evidence" value="ECO:0007669"/>
    <property type="project" value="UniProtKB-KW"/>
</dbReference>
<evidence type="ECO:0000256" key="9">
    <source>
        <dbReference type="NCBIfam" id="TIGR01882"/>
    </source>
</evidence>
<keyword evidence="4" id="KW-0645">Protease</keyword>
<evidence type="ECO:0000259" key="12">
    <source>
        <dbReference type="Pfam" id="PF07687"/>
    </source>
</evidence>
<dbReference type="Gene3D" id="3.40.630.10">
    <property type="entry name" value="Zn peptidases"/>
    <property type="match status" value="1"/>
</dbReference>
<dbReference type="InterPro" id="IPR010161">
    <property type="entry name" value="Peptidase_M20B"/>
</dbReference>